<dbReference type="AlphaFoldDB" id="A0A6M3J4I2"/>
<keyword evidence="3" id="KW-0540">Nuclease</keyword>
<sequence>MLADQRRTEQLQAANKRYNPRRAESDKFYDTAPWRRFRRYYLITHPLCVDCEAEGLVVPAVVVDHIKPFKERPDLALDETNMRGLCRPHDNRRRHDRRGRD</sequence>
<evidence type="ECO:0000256" key="1">
    <source>
        <dbReference type="SAM" id="MobiDB-lite"/>
    </source>
</evidence>
<evidence type="ECO:0000313" key="3">
    <source>
        <dbReference type="EMBL" id="QJA64740.1"/>
    </source>
</evidence>
<dbReference type="EMBL" id="MT141525">
    <property type="protein sequence ID" value="QJA64740.1"/>
    <property type="molecule type" value="Genomic_DNA"/>
</dbReference>
<dbReference type="GO" id="GO:0003676">
    <property type="term" value="F:nucleic acid binding"/>
    <property type="evidence" value="ECO:0007669"/>
    <property type="project" value="InterPro"/>
</dbReference>
<proteinExistence type="predicted"/>
<dbReference type="GO" id="GO:0008270">
    <property type="term" value="F:zinc ion binding"/>
    <property type="evidence" value="ECO:0007669"/>
    <property type="project" value="InterPro"/>
</dbReference>
<dbReference type="Pfam" id="PF01844">
    <property type="entry name" value="HNH"/>
    <property type="match status" value="1"/>
</dbReference>
<evidence type="ECO:0000313" key="4">
    <source>
        <dbReference type="EMBL" id="QJH97160.1"/>
    </source>
</evidence>
<organism evidence="3">
    <name type="scientific">viral metagenome</name>
    <dbReference type="NCBI Taxonomy" id="1070528"/>
    <lineage>
        <taxon>unclassified sequences</taxon>
        <taxon>metagenomes</taxon>
        <taxon>organismal metagenomes</taxon>
    </lineage>
</organism>
<dbReference type="InterPro" id="IPR002711">
    <property type="entry name" value="HNH"/>
</dbReference>
<protein>
    <submittedName>
        <fullName evidence="3">Putative homing endonuclease</fullName>
    </submittedName>
</protein>
<reference evidence="3" key="1">
    <citation type="submission" date="2020-03" db="EMBL/GenBank/DDBJ databases">
        <title>The deep terrestrial virosphere.</title>
        <authorList>
            <person name="Holmfeldt K."/>
            <person name="Nilsson E."/>
            <person name="Simone D."/>
            <person name="Lopez-Fernandez M."/>
            <person name="Wu X."/>
            <person name="de Brujin I."/>
            <person name="Lundin D."/>
            <person name="Andersson A."/>
            <person name="Bertilsson S."/>
            <person name="Dopson M."/>
        </authorList>
    </citation>
    <scope>NUCLEOTIDE SEQUENCE</scope>
    <source>
        <strain evidence="3">MM415B00468</strain>
        <strain evidence="4">TM448B00936</strain>
    </source>
</reference>
<gene>
    <name evidence="3" type="ORF">MM415B00468_0027</name>
    <name evidence="4" type="ORF">TM448B00936_0020</name>
</gene>
<keyword evidence="3" id="KW-0378">Hydrolase</keyword>
<dbReference type="EMBL" id="MT144675">
    <property type="protein sequence ID" value="QJH97160.1"/>
    <property type="molecule type" value="Genomic_DNA"/>
</dbReference>
<accession>A0A6M3J4I2</accession>
<name>A0A6M3J4I2_9ZZZZ</name>
<feature type="domain" description="HNH" evidence="2">
    <location>
        <begin position="48"/>
        <end position="97"/>
    </location>
</feature>
<feature type="compositionally biased region" description="Basic residues" evidence="1">
    <location>
        <begin position="90"/>
        <end position="101"/>
    </location>
</feature>
<dbReference type="InterPro" id="IPR003615">
    <property type="entry name" value="HNH_nuc"/>
</dbReference>
<feature type="region of interest" description="Disordered" evidence="1">
    <location>
        <begin position="82"/>
        <end position="101"/>
    </location>
</feature>
<evidence type="ECO:0000259" key="2">
    <source>
        <dbReference type="Pfam" id="PF01844"/>
    </source>
</evidence>
<keyword evidence="3" id="KW-0255">Endonuclease</keyword>
<feature type="region of interest" description="Disordered" evidence="1">
    <location>
        <begin position="1"/>
        <end position="24"/>
    </location>
</feature>
<dbReference type="GO" id="GO:0004519">
    <property type="term" value="F:endonuclease activity"/>
    <property type="evidence" value="ECO:0007669"/>
    <property type="project" value="UniProtKB-KW"/>
</dbReference>
<dbReference type="CDD" id="cd00085">
    <property type="entry name" value="HNHc"/>
    <property type="match status" value="1"/>
</dbReference>